<proteinExistence type="predicted"/>
<name>A0A9W8MJM4_9AGAR</name>
<evidence type="ECO:0000259" key="2">
    <source>
        <dbReference type="Pfam" id="PF17667"/>
    </source>
</evidence>
<feature type="compositionally biased region" description="Basic and acidic residues" evidence="1">
    <location>
        <begin position="718"/>
        <end position="734"/>
    </location>
</feature>
<comment type="caution">
    <text evidence="3">The sequence shown here is derived from an EMBL/GenBank/DDBJ whole genome shotgun (WGS) entry which is preliminary data.</text>
</comment>
<dbReference type="Proteomes" id="UP001140091">
    <property type="component" value="Unassembled WGS sequence"/>
</dbReference>
<dbReference type="SUPFAM" id="SSF56112">
    <property type="entry name" value="Protein kinase-like (PK-like)"/>
    <property type="match status" value="1"/>
</dbReference>
<feature type="region of interest" description="Disordered" evidence="1">
    <location>
        <begin position="712"/>
        <end position="743"/>
    </location>
</feature>
<feature type="non-terminal residue" evidence="3">
    <location>
        <position position="1"/>
    </location>
</feature>
<feature type="region of interest" description="Disordered" evidence="1">
    <location>
        <begin position="1"/>
        <end position="26"/>
    </location>
</feature>
<feature type="domain" description="Fungal-type protein kinase" evidence="2">
    <location>
        <begin position="252"/>
        <end position="585"/>
    </location>
</feature>
<protein>
    <recommendedName>
        <fullName evidence="2">Fungal-type protein kinase domain-containing protein</fullName>
    </recommendedName>
</protein>
<dbReference type="InterPro" id="IPR040976">
    <property type="entry name" value="Pkinase_fungal"/>
</dbReference>
<dbReference type="OrthoDB" id="5584477at2759"/>
<feature type="region of interest" description="Disordered" evidence="1">
    <location>
        <begin position="46"/>
        <end position="70"/>
    </location>
</feature>
<evidence type="ECO:0000256" key="1">
    <source>
        <dbReference type="SAM" id="MobiDB-lite"/>
    </source>
</evidence>
<dbReference type="AlphaFoldDB" id="A0A9W8MJM4"/>
<dbReference type="EMBL" id="JANBPK010000774">
    <property type="protein sequence ID" value="KAJ2932362.1"/>
    <property type="molecule type" value="Genomic_DNA"/>
</dbReference>
<gene>
    <name evidence="3" type="ORF">H1R20_g4764</name>
</gene>
<accession>A0A9W8MJM4</accession>
<feature type="compositionally biased region" description="Polar residues" evidence="1">
    <location>
        <begin position="59"/>
        <end position="69"/>
    </location>
</feature>
<evidence type="ECO:0000313" key="4">
    <source>
        <dbReference type="Proteomes" id="UP001140091"/>
    </source>
</evidence>
<dbReference type="InterPro" id="IPR011009">
    <property type="entry name" value="Kinase-like_dom_sf"/>
</dbReference>
<sequence length="743" mass="83985">MFGGASADNDENVPPGLTALLGTPNKGRNAQVVPVQAKVKAVANPPLDARPVLQDKKQSTTGEAGNASPSPAAVAAVQAMLARQRQQVAAQVWTHHFPCHREMSLYASLATDKHIDSFLTKTPTLWDQESGCWAGFEKTTRLKDGVDLTDMVFKIIGAVIKEWGLSNRDGASRRVRKAADTKLYHEDQRRGLMSNDYSSPSLIIEAQGPSFGLPPKRTGLAATSEPEFEIGFATITTCITVRMLAHRLTPEETSQLQAVYARQIFIQQPNRRFVRTLSVTEHTVRFFHFDRSGFHDEVFIDWEDTNPYDFIRLILGLTSLDEEVLGFDTSLQWSVDFMGRKVSGTLTTTDDESNITKTYDLVSLQPIFQPYFIFGRGTVCWDVRDPETGEELLVKDCWREESCKPEYENLKAAKNLSGVVQMIGYEDDRAQTKDFGVSRYLPPGKRAGTDVNGVMPQNLIQSRIVMERYGRRVGQFMSEKDTLCALRDAIGGHMQLYLVGEILHCDFASLNVVLGKPGAEVGNRGILIDLDLARPICDISEENIVGHALNFSHSLLANGTSYKTRCRVLPHDYLDDLESSFYTTTKIMCEDEGPKKRSNPRPTPGWVWEWYRSAVGGYESNLEFKQTKFILSKPAMDPTEYIAPYWSKASRHLLKRFYMFTRKVAREKEKIRWCEDGEKAGKKRRKLLSRARQHYSHVLYLFDEAIRELDASNSGTKRRAEEEPVEELGKEPQASRRTRLRRA</sequence>
<organism evidence="3 4">
    <name type="scientific">Candolleomyces eurysporus</name>
    <dbReference type="NCBI Taxonomy" id="2828524"/>
    <lineage>
        <taxon>Eukaryota</taxon>
        <taxon>Fungi</taxon>
        <taxon>Dikarya</taxon>
        <taxon>Basidiomycota</taxon>
        <taxon>Agaricomycotina</taxon>
        <taxon>Agaricomycetes</taxon>
        <taxon>Agaricomycetidae</taxon>
        <taxon>Agaricales</taxon>
        <taxon>Agaricineae</taxon>
        <taxon>Psathyrellaceae</taxon>
        <taxon>Candolleomyces</taxon>
    </lineage>
</organism>
<dbReference type="PANTHER" id="PTHR38248:SF2">
    <property type="entry name" value="FUNK1 11"/>
    <property type="match status" value="1"/>
</dbReference>
<keyword evidence="4" id="KW-1185">Reference proteome</keyword>
<dbReference type="Pfam" id="PF17667">
    <property type="entry name" value="Pkinase_fungal"/>
    <property type="match status" value="1"/>
</dbReference>
<dbReference type="PANTHER" id="PTHR38248">
    <property type="entry name" value="FUNK1 6"/>
    <property type="match status" value="1"/>
</dbReference>
<evidence type="ECO:0000313" key="3">
    <source>
        <dbReference type="EMBL" id="KAJ2932362.1"/>
    </source>
</evidence>
<reference evidence="3" key="1">
    <citation type="submission" date="2022-06" db="EMBL/GenBank/DDBJ databases">
        <title>Genome Sequence of Candolleomyces eurysporus.</title>
        <authorList>
            <person name="Buettner E."/>
        </authorList>
    </citation>
    <scope>NUCLEOTIDE SEQUENCE</scope>
    <source>
        <strain evidence="3">VTCC 930004</strain>
    </source>
</reference>